<evidence type="ECO:0000313" key="1">
    <source>
        <dbReference type="EMBL" id="ASG68857.1"/>
    </source>
</evidence>
<reference evidence="1 2" key="1">
    <citation type="submission" date="2017-06" db="EMBL/GenBank/DDBJ databases">
        <title>Complete genome of Francisella halioticida.</title>
        <authorList>
            <person name="Sjodin A."/>
        </authorList>
    </citation>
    <scope>NUCLEOTIDE SEQUENCE [LARGE SCALE GENOMIC DNA]</scope>
    <source>
        <strain evidence="1 2">DSM 23729</strain>
    </source>
</reference>
<organism evidence="1 2">
    <name type="scientific">Francisella halioticida</name>
    <dbReference type="NCBI Taxonomy" id="549298"/>
    <lineage>
        <taxon>Bacteria</taxon>
        <taxon>Pseudomonadati</taxon>
        <taxon>Pseudomonadota</taxon>
        <taxon>Gammaproteobacteria</taxon>
        <taxon>Thiotrichales</taxon>
        <taxon>Francisellaceae</taxon>
        <taxon>Francisella</taxon>
    </lineage>
</organism>
<dbReference type="RefSeq" id="WP_088773317.1">
    <property type="nucleotide sequence ID" value="NZ_CP022132.1"/>
</dbReference>
<keyword evidence="2" id="KW-1185">Reference proteome</keyword>
<name>A0ABN5B2X3_9GAMM</name>
<accession>A0ABN5B2X3</accession>
<evidence type="ECO:0000313" key="2">
    <source>
        <dbReference type="Proteomes" id="UP000249910"/>
    </source>
</evidence>
<gene>
    <name evidence="1" type="ORF">CDV26_11115</name>
</gene>
<dbReference type="Proteomes" id="UP000249910">
    <property type="component" value="Chromosome"/>
</dbReference>
<protein>
    <submittedName>
        <fullName evidence="1">Uncharacterized protein</fullName>
    </submittedName>
</protein>
<dbReference type="EMBL" id="CP022132">
    <property type="protein sequence ID" value="ASG68857.1"/>
    <property type="molecule type" value="Genomic_DNA"/>
</dbReference>
<sequence length="213" mass="24859">MKITDHLIDFFIYKLNWYETEAEKHANDQILEAKVKVDKNIKKAAKIIKIVGDENVDPISIRPNCFNIVSQEKFSKFTNNFAKPILDQQQYLWEFYDDENGSIKRNLRNIALSFDIDFGNQDNLKKAFEYVKDYWQTADKNKAPIAEDVPINFISKSKHKYIIYKKLVKPTSKKVRKLAHINIRRYEMAIYQALSSAITSGNIFIQVVLTTVA</sequence>
<proteinExistence type="predicted"/>